<dbReference type="AlphaFoldDB" id="A0AAD6NDI6"/>
<protein>
    <submittedName>
        <fullName evidence="2">Uncharacterized protein</fullName>
    </submittedName>
</protein>
<evidence type="ECO:0000256" key="1">
    <source>
        <dbReference type="SAM" id="MobiDB-lite"/>
    </source>
</evidence>
<comment type="caution">
    <text evidence="2">The sequence shown here is derived from an EMBL/GenBank/DDBJ whole genome shotgun (WGS) entry which is preliminary data.</text>
</comment>
<evidence type="ECO:0000313" key="3">
    <source>
        <dbReference type="Proteomes" id="UP001219568"/>
    </source>
</evidence>
<dbReference type="PANTHER" id="PTHR38887">
    <property type="entry name" value="CHROMOSOME 21, WHOLE GENOME SHOTGUN SEQUENCE"/>
    <property type="match status" value="1"/>
</dbReference>
<dbReference type="Proteomes" id="UP001219568">
    <property type="component" value="Unassembled WGS sequence"/>
</dbReference>
<gene>
    <name evidence="2" type="ORF">N7460_003423</name>
</gene>
<dbReference type="PANTHER" id="PTHR38887:SF1">
    <property type="entry name" value="RAS MODIFICATION PROTEIN ERF4"/>
    <property type="match status" value="1"/>
</dbReference>
<sequence length="415" mass="45765">MQHEFEQAEAVWTQTENLQHVRLPTYEESEWAPVALARAGTGETTEVQEQYIGHSPIQIEQPVNRSQGLTCPVVIPHCRPSTKSPTFGRAYAPILANCGICQDVFLRFLGDFDQAIMDSQSLNVVNVAADISYKVPEIASFVTGLSLEVAAGAAHEMQTSCPANAFLEWANHEVFIPNGLYAVVLQFKDEVPGEQQGALGILSQKIGKTLFTTEKIDINQPVSATVFHPSSTTTKVELPQIAHLVYPDLYSGPTQTVSGRRAKSESMQGKSKSAGARLQDHMEKKAQSSNGLKDSACCLAVRGSSDRRLVSRYNDTNHGVNKRKLLSTLSGGRLGNKPGLIEQAANSIKEFQDLKRIARLELPHDPIKEKLRRSQEKRTEIPSKALQPNVPYLMIVNRLSEEELQHSVSLLKAIF</sequence>
<accession>A0AAD6NDI6</accession>
<proteinExistence type="predicted"/>
<dbReference type="EMBL" id="JAQJZL010000002">
    <property type="protein sequence ID" value="KAJ6052889.1"/>
    <property type="molecule type" value="Genomic_DNA"/>
</dbReference>
<organism evidence="2 3">
    <name type="scientific">Penicillium canescens</name>
    <dbReference type="NCBI Taxonomy" id="5083"/>
    <lineage>
        <taxon>Eukaryota</taxon>
        <taxon>Fungi</taxon>
        <taxon>Dikarya</taxon>
        <taxon>Ascomycota</taxon>
        <taxon>Pezizomycotina</taxon>
        <taxon>Eurotiomycetes</taxon>
        <taxon>Eurotiomycetidae</taxon>
        <taxon>Eurotiales</taxon>
        <taxon>Aspergillaceae</taxon>
        <taxon>Penicillium</taxon>
    </lineage>
</organism>
<reference evidence="2" key="1">
    <citation type="journal article" date="2023" name="IMA Fungus">
        <title>Comparative genomic study of the Penicillium genus elucidates a diverse pangenome and 15 lateral gene transfer events.</title>
        <authorList>
            <person name="Petersen C."/>
            <person name="Sorensen T."/>
            <person name="Nielsen M.R."/>
            <person name="Sondergaard T.E."/>
            <person name="Sorensen J.L."/>
            <person name="Fitzpatrick D.A."/>
            <person name="Frisvad J.C."/>
            <person name="Nielsen K.L."/>
        </authorList>
    </citation>
    <scope>NUCLEOTIDE SEQUENCE</scope>
    <source>
        <strain evidence="2">IBT 15450</strain>
    </source>
</reference>
<dbReference type="InterPro" id="IPR053221">
    <property type="entry name" value="Burnettramic_acid_biosynth"/>
</dbReference>
<evidence type="ECO:0000313" key="2">
    <source>
        <dbReference type="EMBL" id="KAJ6052889.1"/>
    </source>
</evidence>
<feature type="region of interest" description="Disordered" evidence="1">
    <location>
        <begin position="255"/>
        <end position="289"/>
    </location>
</feature>
<name>A0AAD6NDI6_PENCN</name>
<reference evidence="2" key="2">
    <citation type="submission" date="2023-01" db="EMBL/GenBank/DDBJ databases">
        <authorList>
            <person name="Petersen C."/>
        </authorList>
    </citation>
    <scope>NUCLEOTIDE SEQUENCE</scope>
    <source>
        <strain evidence="2">IBT 15450</strain>
    </source>
</reference>
<keyword evidence="3" id="KW-1185">Reference proteome</keyword>